<accession>A0ABU9PRK7</accession>
<reference evidence="1 2" key="1">
    <citation type="submission" date="2024-02" db="EMBL/GenBank/DDBJ databases">
        <title>Draft genome sequence of Collimonas sp. strain H4R21, an effective mineral-weathering bacterial strain isolated from the beech rhizosphere.</title>
        <authorList>
            <person name="Morin E."/>
            <person name="Uroz S."/>
            <person name="Leveau J.H.J."/>
            <person name="Kumar R."/>
            <person name="Rey M.W."/>
            <person name="Pham J."/>
        </authorList>
    </citation>
    <scope>NUCLEOTIDE SEQUENCE [LARGE SCALE GENOMIC DNA]</scope>
    <source>
        <strain evidence="1 2">H4R21</strain>
    </source>
</reference>
<sequence length="111" mass="12449">MREHRYRITLEHLATPKQGEPTHAAIGFETGNHDDLFTIVDKVRSKNQFDADAAASLALGLKLFTEVMLKNRSHPLFADINQPMRDFIQKLKALPQADAQTLPALAPETQD</sequence>
<proteinExistence type="predicted"/>
<comment type="caution">
    <text evidence="1">The sequence shown here is derived from an EMBL/GenBank/DDBJ whole genome shotgun (WGS) entry which is preliminary data.</text>
</comment>
<name>A0ABU9PRK7_9BURK</name>
<organism evidence="1 2">
    <name type="scientific">Collimonas rhizosphaerae</name>
    <dbReference type="NCBI Taxonomy" id="3126357"/>
    <lineage>
        <taxon>Bacteria</taxon>
        <taxon>Pseudomonadati</taxon>
        <taxon>Pseudomonadota</taxon>
        <taxon>Betaproteobacteria</taxon>
        <taxon>Burkholderiales</taxon>
        <taxon>Oxalobacteraceae</taxon>
        <taxon>Collimonas</taxon>
    </lineage>
</organism>
<dbReference type="InterPro" id="IPR038194">
    <property type="entry name" value="DUF3861_sf"/>
</dbReference>
<protein>
    <submittedName>
        <fullName evidence="1">DUF3861 domain-containing protein</fullName>
    </submittedName>
</protein>
<keyword evidence="2" id="KW-1185">Reference proteome</keyword>
<dbReference type="Gene3D" id="3.10.20.850">
    <property type="entry name" value="Protein of unknown function DUF3861"/>
    <property type="match status" value="1"/>
</dbReference>
<evidence type="ECO:0000313" key="1">
    <source>
        <dbReference type="EMBL" id="MEM4986628.1"/>
    </source>
</evidence>
<dbReference type="Proteomes" id="UP001495910">
    <property type="component" value="Unassembled WGS sequence"/>
</dbReference>
<evidence type="ECO:0000313" key="2">
    <source>
        <dbReference type="Proteomes" id="UP001495910"/>
    </source>
</evidence>
<dbReference type="RefSeq" id="WP_092402067.1">
    <property type="nucleotide sequence ID" value="NZ_JBANDC010000002.1"/>
</dbReference>
<dbReference type="InterPro" id="IPR024476">
    <property type="entry name" value="DUF3861"/>
</dbReference>
<gene>
    <name evidence="1" type="ORF">V8G57_04410</name>
</gene>
<dbReference type="EMBL" id="JBANDC010000002">
    <property type="protein sequence ID" value="MEM4986628.1"/>
    <property type="molecule type" value="Genomic_DNA"/>
</dbReference>
<dbReference type="Pfam" id="PF12977">
    <property type="entry name" value="DUF3861"/>
    <property type="match status" value="1"/>
</dbReference>